<dbReference type="EMBL" id="BKCJ010347506">
    <property type="protein sequence ID" value="GEZ95713.1"/>
    <property type="molecule type" value="Genomic_DNA"/>
</dbReference>
<proteinExistence type="predicted"/>
<feature type="region of interest" description="Disordered" evidence="1">
    <location>
        <begin position="35"/>
        <end position="82"/>
    </location>
</feature>
<name>A0A699IY38_TANCI</name>
<dbReference type="AlphaFoldDB" id="A0A699IY38"/>
<gene>
    <name evidence="2" type="ORF">Tci_567686</name>
</gene>
<comment type="caution">
    <text evidence="2">The sequence shown here is derived from an EMBL/GenBank/DDBJ whole genome shotgun (WGS) entry which is preliminary data.</text>
</comment>
<sequence length="142" mass="15173">YDRNGNNSQGYRELDNAAKDDNPKCWPPYCRIARRGTGGRAGRGGGRTRGQYGDQGNGRNEGQGSQVGGRGGQVGGQGSEAAKVEAKGMVGIKTAMPSMTTSRVMLGMFLENNDHRGCTYKEFLACNPKDYDGKGGAIVYTR</sequence>
<evidence type="ECO:0000256" key="1">
    <source>
        <dbReference type="SAM" id="MobiDB-lite"/>
    </source>
</evidence>
<organism evidence="2">
    <name type="scientific">Tanacetum cinerariifolium</name>
    <name type="common">Dalmatian daisy</name>
    <name type="synonym">Chrysanthemum cinerariifolium</name>
    <dbReference type="NCBI Taxonomy" id="118510"/>
    <lineage>
        <taxon>Eukaryota</taxon>
        <taxon>Viridiplantae</taxon>
        <taxon>Streptophyta</taxon>
        <taxon>Embryophyta</taxon>
        <taxon>Tracheophyta</taxon>
        <taxon>Spermatophyta</taxon>
        <taxon>Magnoliopsida</taxon>
        <taxon>eudicotyledons</taxon>
        <taxon>Gunneridae</taxon>
        <taxon>Pentapetalae</taxon>
        <taxon>asterids</taxon>
        <taxon>campanulids</taxon>
        <taxon>Asterales</taxon>
        <taxon>Asteraceae</taxon>
        <taxon>Asteroideae</taxon>
        <taxon>Anthemideae</taxon>
        <taxon>Anthemidinae</taxon>
        <taxon>Tanacetum</taxon>
    </lineage>
</organism>
<feature type="compositionally biased region" description="Gly residues" evidence="1">
    <location>
        <begin position="36"/>
        <end position="78"/>
    </location>
</feature>
<accession>A0A699IY38</accession>
<feature type="non-terminal residue" evidence="2">
    <location>
        <position position="1"/>
    </location>
</feature>
<protein>
    <recommendedName>
        <fullName evidence="3">Reverse transcriptase domain-containing protein</fullName>
    </recommendedName>
</protein>
<evidence type="ECO:0008006" key="3">
    <source>
        <dbReference type="Google" id="ProtNLM"/>
    </source>
</evidence>
<reference evidence="2" key="1">
    <citation type="journal article" date="2019" name="Sci. Rep.">
        <title>Draft genome of Tanacetum cinerariifolium, the natural source of mosquito coil.</title>
        <authorList>
            <person name="Yamashiro T."/>
            <person name="Shiraishi A."/>
            <person name="Satake H."/>
            <person name="Nakayama K."/>
        </authorList>
    </citation>
    <scope>NUCLEOTIDE SEQUENCE</scope>
</reference>
<evidence type="ECO:0000313" key="2">
    <source>
        <dbReference type="EMBL" id="GEZ95713.1"/>
    </source>
</evidence>